<name>A0ABU2T8G8_9ACTN</name>
<dbReference type="EMBL" id="JAVRFE010000018">
    <property type="protein sequence ID" value="MDT0457200.1"/>
    <property type="molecule type" value="Genomic_DNA"/>
</dbReference>
<evidence type="ECO:0000313" key="1">
    <source>
        <dbReference type="EMBL" id="MDT0457200.1"/>
    </source>
</evidence>
<sequence>MVERWSSLGEVLDQQVTDGPALDAVRIDDLLDAAAALDAKRP</sequence>
<accession>A0ABU2T8G8</accession>
<protein>
    <submittedName>
        <fullName evidence="1">Uncharacterized protein</fullName>
    </submittedName>
</protein>
<organism evidence="1 2">
    <name type="scientific">Streptomyces mooreae</name>
    <dbReference type="NCBI Taxonomy" id="3075523"/>
    <lineage>
        <taxon>Bacteria</taxon>
        <taxon>Bacillati</taxon>
        <taxon>Actinomycetota</taxon>
        <taxon>Actinomycetes</taxon>
        <taxon>Kitasatosporales</taxon>
        <taxon>Streptomycetaceae</taxon>
        <taxon>Streptomyces</taxon>
    </lineage>
</organism>
<comment type="caution">
    <text evidence="1">The sequence shown here is derived from an EMBL/GenBank/DDBJ whole genome shotgun (WGS) entry which is preliminary data.</text>
</comment>
<dbReference type="RefSeq" id="WP_311624347.1">
    <property type="nucleotide sequence ID" value="NZ_JAVRFE010000018.1"/>
</dbReference>
<reference evidence="1" key="1">
    <citation type="submission" date="2024-05" db="EMBL/GenBank/DDBJ databases">
        <title>30 novel species of actinomycetes from the DSMZ collection.</title>
        <authorList>
            <person name="Nouioui I."/>
        </authorList>
    </citation>
    <scope>NUCLEOTIDE SEQUENCE</scope>
    <source>
        <strain evidence="1">DSM 41527</strain>
    </source>
</reference>
<keyword evidence="2" id="KW-1185">Reference proteome</keyword>
<dbReference type="Proteomes" id="UP001180551">
    <property type="component" value="Unassembled WGS sequence"/>
</dbReference>
<gene>
    <name evidence="1" type="ORF">RM550_15870</name>
</gene>
<proteinExistence type="predicted"/>
<evidence type="ECO:0000313" key="2">
    <source>
        <dbReference type="Proteomes" id="UP001180551"/>
    </source>
</evidence>